<dbReference type="Pfam" id="PF03517">
    <property type="entry name" value="Voldacs"/>
    <property type="match status" value="1"/>
</dbReference>
<reference evidence="8 9" key="1">
    <citation type="journal article" date="2023" name="Elife">
        <title>Identification of key yeast species and microbe-microbe interactions impacting larval growth of Drosophila in the wild.</title>
        <authorList>
            <person name="Mure A."/>
            <person name="Sugiura Y."/>
            <person name="Maeda R."/>
            <person name="Honda K."/>
            <person name="Sakurai N."/>
            <person name="Takahashi Y."/>
            <person name="Watada M."/>
            <person name="Katoh T."/>
            <person name="Gotoh A."/>
            <person name="Gotoh Y."/>
            <person name="Taniguchi I."/>
            <person name="Nakamura K."/>
            <person name="Hayashi T."/>
            <person name="Katayama T."/>
            <person name="Uemura T."/>
            <person name="Hattori Y."/>
        </authorList>
    </citation>
    <scope>NUCLEOTIDE SEQUENCE [LARGE SCALE GENOMIC DNA]</scope>
    <source>
        <strain evidence="8 9">SC-9</strain>
    </source>
</reference>
<accession>A0AAV5QJJ5</accession>
<keyword evidence="5" id="KW-0963">Cytoplasm</keyword>
<dbReference type="InterPro" id="IPR039924">
    <property type="entry name" value="ICln/Lot5/Saf5"/>
</dbReference>
<name>A0AAV5QJJ5_9ASCO</name>
<dbReference type="Gene3D" id="2.30.29.30">
    <property type="entry name" value="Pleckstrin-homology domain (PH domain)/Phosphotyrosine-binding domain (PTB)"/>
    <property type="match status" value="1"/>
</dbReference>
<evidence type="ECO:0000313" key="8">
    <source>
        <dbReference type="EMBL" id="GMM34856.1"/>
    </source>
</evidence>
<dbReference type="GO" id="GO:0005829">
    <property type="term" value="C:cytosol"/>
    <property type="evidence" value="ECO:0007669"/>
    <property type="project" value="TreeGrafter"/>
</dbReference>
<dbReference type="GO" id="GO:0045292">
    <property type="term" value="P:mRNA cis splicing, via spliceosome"/>
    <property type="evidence" value="ECO:0007669"/>
    <property type="project" value="TreeGrafter"/>
</dbReference>
<dbReference type="InterPro" id="IPR011993">
    <property type="entry name" value="PH-like_dom_sf"/>
</dbReference>
<dbReference type="GeneID" id="90072835"/>
<proteinExistence type="inferred from homology"/>
<organism evidence="8 9">
    <name type="scientific">Saccharomycopsis crataegensis</name>
    <dbReference type="NCBI Taxonomy" id="43959"/>
    <lineage>
        <taxon>Eukaryota</taxon>
        <taxon>Fungi</taxon>
        <taxon>Dikarya</taxon>
        <taxon>Ascomycota</taxon>
        <taxon>Saccharomycotina</taxon>
        <taxon>Saccharomycetes</taxon>
        <taxon>Saccharomycopsidaceae</taxon>
        <taxon>Saccharomycopsis</taxon>
    </lineage>
</organism>
<dbReference type="GO" id="GO:0000387">
    <property type="term" value="P:spliceosomal snRNP assembly"/>
    <property type="evidence" value="ECO:0007669"/>
    <property type="project" value="TreeGrafter"/>
</dbReference>
<comment type="subcellular location">
    <subcellularLocation>
        <location evidence="2">Cytoplasm</location>
    </subcellularLocation>
    <subcellularLocation>
        <location evidence="1">Nucleus</location>
    </subcellularLocation>
</comment>
<evidence type="ECO:0000256" key="4">
    <source>
        <dbReference type="ARBA" id="ARBA00015935"/>
    </source>
</evidence>
<evidence type="ECO:0000256" key="1">
    <source>
        <dbReference type="ARBA" id="ARBA00004123"/>
    </source>
</evidence>
<gene>
    <name evidence="8" type="ORF">DASC09_021810</name>
</gene>
<keyword evidence="6" id="KW-0539">Nucleus</keyword>
<sequence length="288" mass="32539">MVTDIHLVKVKPSIENVDPFKKYQLSTPSTFSLQENPILYGGGRGWVLTIEDVDNSYFSSLRNHLGKDLNQGLSVDVFVLNTSFIMWFTGYGFGMEFMYPNIILHALQKNPENELMLYLQLKEDHANDTSKGIEEEGEQEIPIIEARLVPERKVSPEGNETLFTNEFFGGDNQGDKMVENTFNALSQCSAFHLDPQSEEELLENDEMSQEMPNFPIIGNTDSSHEGSEVLLNTGGQADDIDDDTAEDPNQQEQQISGIEVVIPGERLGVIRHRVESDEESDFHKHRKV</sequence>
<feature type="region of interest" description="Disordered" evidence="7">
    <location>
        <begin position="217"/>
        <end position="257"/>
    </location>
</feature>
<evidence type="ECO:0000313" key="9">
    <source>
        <dbReference type="Proteomes" id="UP001360560"/>
    </source>
</evidence>
<protein>
    <recommendedName>
        <fullName evidence="4">Protein LOT5</fullName>
    </recommendedName>
</protein>
<dbReference type="GO" id="GO:0034715">
    <property type="term" value="C:pICln-Sm protein complex"/>
    <property type="evidence" value="ECO:0007669"/>
    <property type="project" value="TreeGrafter"/>
</dbReference>
<evidence type="ECO:0000256" key="6">
    <source>
        <dbReference type="ARBA" id="ARBA00023242"/>
    </source>
</evidence>
<evidence type="ECO:0000256" key="3">
    <source>
        <dbReference type="ARBA" id="ARBA00006172"/>
    </source>
</evidence>
<comment type="similarity">
    <text evidence="3">Belongs to the LOT5 family.</text>
</comment>
<dbReference type="RefSeq" id="XP_064851856.1">
    <property type="nucleotide sequence ID" value="XM_064995784.1"/>
</dbReference>
<dbReference type="PANTHER" id="PTHR21399:SF0">
    <property type="entry name" value="METHYLOSOME SUBUNIT PICLN"/>
    <property type="match status" value="1"/>
</dbReference>
<dbReference type="AlphaFoldDB" id="A0AAV5QJJ5"/>
<dbReference type="GO" id="GO:0005681">
    <property type="term" value="C:spliceosomal complex"/>
    <property type="evidence" value="ECO:0007669"/>
    <property type="project" value="TreeGrafter"/>
</dbReference>
<dbReference type="PANTHER" id="PTHR21399">
    <property type="entry name" value="CHLORIDE CONDUCTANCE REGULATORY PROTEIN ICLN"/>
    <property type="match status" value="1"/>
</dbReference>
<comment type="caution">
    <text evidence="8">The sequence shown here is derived from an EMBL/GenBank/DDBJ whole genome shotgun (WGS) entry which is preliminary data.</text>
</comment>
<evidence type="ECO:0000256" key="7">
    <source>
        <dbReference type="SAM" id="MobiDB-lite"/>
    </source>
</evidence>
<dbReference type="Proteomes" id="UP001360560">
    <property type="component" value="Unassembled WGS sequence"/>
</dbReference>
<evidence type="ECO:0000256" key="2">
    <source>
        <dbReference type="ARBA" id="ARBA00004496"/>
    </source>
</evidence>
<evidence type="ECO:0000256" key="5">
    <source>
        <dbReference type="ARBA" id="ARBA00022490"/>
    </source>
</evidence>
<feature type="compositionally biased region" description="Polar residues" evidence="7">
    <location>
        <begin position="247"/>
        <end position="256"/>
    </location>
</feature>
<dbReference type="EMBL" id="BTFZ01000004">
    <property type="protein sequence ID" value="GMM34856.1"/>
    <property type="molecule type" value="Genomic_DNA"/>
</dbReference>
<keyword evidence="9" id="KW-1185">Reference proteome</keyword>